<dbReference type="GO" id="GO:0005524">
    <property type="term" value="F:ATP binding"/>
    <property type="evidence" value="ECO:0007669"/>
    <property type="project" value="UniProtKB-KW"/>
</dbReference>
<keyword evidence="4" id="KW-0808">Transferase</keyword>
<accession>A0A401G015</accession>
<keyword evidence="7" id="KW-0067">ATP-binding</keyword>
<dbReference type="InterPro" id="IPR011006">
    <property type="entry name" value="CheY-like_superfamily"/>
</dbReference>
<dbReference type="Pfam" id="PF02518">
    <property type="entry name" value="HATPase_c"/>
    <property type="match status" value="1"/>
</dbReference>
<evidence type="ECO:0000256" key="4">
    <source>
        <dbReference type="ARBA" id="ARBA00022679"/>
    </source>
</evidence>
<feature type="modified residue" description="4-aspartylphosphate" evidence="9">
    <location>
        <position position="457"/>
    </location>
</feature>
<evidence type="ECO:0000256" key="9">
    <source>
        <dbReference type="PROSITE-ProRule" id="PRU00169"/>
    </source>
</evidence>
<dbReference type="PRINTS" id="PR00344">
    <property type="entry name" value="BCTRLSENSOR"/>
</dbReference>
<dbReference type="GO" id="GO:0000155">
    <property type="term" value="F:phosphorelay sensor kinase activity"/>
    <property type="evidence" value="ECO:0007669"/>
    <property type="project" value="InterPro"/>
</dbReference>
<dbReference type="Proteomes" id="UP000288096">
    <property type="component" value="Unassembled WGS sequence"/>
</dbReference>
<dbReference type="PROSITE" id="PS50109">
    <property type="entry name" value="HIS_KIN"/>
    <property type="match status" value="1"/>
</dbReference>
<evidence type="ECO:0000256" key="2">
    <source>
        <dbReference type="ARBA" id="ARBA00012438"/>
    </source>
</evidence>
<dbReference type="SMART" id="SM00387">
    <property type="entry name" value="HATPase_c"/>
    <property type="match status" value="1"/>
</dbReference>
<comment type="catalytic activity">
    <reaction evidence="1">
        <text>ATP + protein L-histidine = ADP + protein N-phospho-L-histidine.</text>
        <dbReference type="EC" id="2.7.13.3"/>
    </reaction>
</comment>
<dbReference type="SMART" id="SM00448">
    <property type="entry name" value="REC"/>
    <property type="match status" value="2"/>
</dbReference>
<dbReference type="InterPro" id="IPR036890">
    <property type="entry name" value="HATPase_C_sf"/>
</dbReference>
<organism evidence="12 13">
    <name type="scientific">Desulfonema ishimotonii</name>
    <dbReference type="NCBI Taxonomy" id="45657"/>
    <lineage>
        <taxon>Bacteria</taxon>
        <taxon>Pseudomonadati</taxon>
        <taxon>Thermodesulfobacteriota</taxon>
        <taxon>Desulfobacteria</taxon>
        <taxon>Desulfobacterales</taxon>
        <taxon>Desulfococcaceae</taxon>
        <taxon>Desulfonema</taxon>
    </lineage>
</organism>
<dbReference type="PANTHER" id="PTHR43065:SF46">
    <property type="entry name" value="C4-DICARBOXYLATE TRANSPORT SENSOR PROTEIN DCTB"/>
    <property type="match status" value="1"/>
</dbReference>
<comment type="caution">
    <text evidence="12">The sequence shown here is derived from an EMBL/GenBank/DDBJ whole genome shotgun (WGS) entry which is preliminary data.</text>
</comment>
<dbReference type="EC" id="2.7.13.3" evidence="2"/>
<evidence type="ECO:0000256" key="6">
    <source>
        <dbReference type="ARBA" id="ARBA00022777"/>
    </source>
</evidence>
<dbReference type="InterPro" id="IPR005467">
    <property type="entry name" value="His_kinase_dom"/>
</dbReference>
<keyword evidence="5" id="KW-0547">Nucleotide-binding</keyword>
<dbReference type="PROSITE" id="PS50110">
    <property type="entry name" value="RESPONSE_REGULATORY"/>
    <property type="match status" value="2"/>
</dbReference>
<name>A0A401G015_9BACT</name>
<dbReference type="CDD" id="cd00082">
    <property type="entry name" value="HisKA"/>
    <property type="match status" value="1"/>
</dbReference>
<dbReference type="SUPFAM" id="SSF55874">
    <property type="entry name" value="ATPase domain of HSP90 chaperone/DNA topoisomerase II/histidine kinase"/>
    <property type="match status" value="1"/>
</dbReference>
<sequence>MTHHRTQKILMMGDVASLWPGISCDLTDAGHWVVESETGRYGPERIGQEVPDLVLLVLKRSDTDGFAVLDTITRTAPETPVIVISEAGEMAEALRRGAWDCLPRPVTDLTTARRRIGNALRQARLLRENRRYRENFPYEEKEAAYRTGKVRCREIEAMATLANGIAHDFNNLLTMIMGNADLVRRAIPETDPISPNIDNIFTAGYRAKELVMQVLTFCRKNQQKRQPTQLRHVVREVVGQFAPILPDAIEMRHHIPDVPDTVLGDATQLHQVMMNLITNALRAMDNRTGRLDIRMASLELGVDNIYGLPPGPWVCLSVADTGRGISPEILARIFDPYFTTKDKRVGTGLGLSVAQGIVEGHGGVIRARSVPDEGSTFEIFLPRTADDGTGIRPENGLSESAPHSPRILFVDDEKMLAHLGESLLITLGYRVTVETRPEQALRLFSRDPDAFDLVMTDMSMPVMPGHILAEKLLAIRPDIPVILCSGLIDDSTMSVFRRLGVRFFLNKPYKREEFAAAIRQALDPRRRPGTDLTA</sequence>
<feature type="domain" description="Response regulatory" evidence="11">
    <location>
        <begin position="8"/>
        <end position="119"/>
    </location>
</feature>
<reference evidence="13" key="2">
    <citation type="submission" date="2019-01" db="EMBL/GenBank/DDBJ databases">
        <title>Genome sequence of Desulfonema ishimotonii strain Tokyo 01.</title>
        <authorList>
            <person name="Fukui M."/>
        </authorList>
    </citation>
    <scope>NUCLEOTIDE SEQUENCE [LARGE SCALE GENOMIC DNA]</scope>
    <source>
        <strain evidence="13">Tokyo 01</strain>
    </source>
</reference>
<dbReference type="InterPro" id="IPR003661">
    <property type="entry name" value="HisK_dim/P_dom"/>
</dbReference>
<dbReference type="PANTHER" id="PTHR43065">
    <property type="entry name" value="SENSOR HISTIDINE KINASE"/>
    <property type="match status" value="1"/>
</dbReference>
<comment type="caution">
    <text evidence="9">Lacks conserved residue(s) required for the propagation of feature annotation.</text>
</comment>
<dbReference type="Gene3D" id="1.10.287.130">
    <property type="match status" value="1"/>
</dbReference>
<dbReference type="OrthoDB" id="5389366at2"/>
<dbReference type="RefSeq" id="WP_124329733.1">
    <property type="nucleotide sequence ID" value="NZ_BEXT01000001.1"/>
</dbReference>
<dbReference type="CDD" id="cd00156">
    <property type="entry name" value="REC"/>
    <property type="match status" value="1"/>
</dbReference>
<evidence type="ECO:0000259" key="11">
    <source>
        <dbReference type="PROSITE" id="PS50110"/>
    </source>
</evidence>
<feature type="domain" description="Histidine kinase" evidence="10">
    <location>
        <begin position="164"/>
        <end position="385"/>
    </location>
</feature>
<dbReference type="InterPro" id="IPR004358">
    <property type="entry name" value="Sig_transdc_His_kin-like_C"/>
</dbReference>
<evidence type="ECO:0000313" key="13">
    <source>
        <dbReference type="Proteomes" id="UP000288096"/>
    </source>
</evidence>
<dbReference type="InterPro" id="IPR036097">
    <property type="entry name" value="HisK_dim/P_sf"/>
</dbReference>
<feature type="domain" description="Response regulatory" evidence="11">
    <location>
        <begin position="406"/>
        <end position="522"/>
    </location>
</feature>
<keyword evidence="6" id="KW-0418">Kinase</keyword>
<dbReference type="InterPro" id="IPR003594">
    <property type="entry name" value="HATPase_dom"/>
</dbReference>
<reference evidence="13" key="1">
    <citation type="submission" date="2017-11" db="EMBL/GenBank/DDBJ databases">
        <authorList>
            <person name="Watanabe M."/>
            <person name="Kojima H."/>
        </authorList>
    </citation>
    <scope>NUCLEOTIDE SEQUENCE [LARGE SCALE GENOMIC DNA]</scope>
    <source>
        <strain evidence="13">Tokyo 01</strain>
    </source>
</reference>
<dbReference type="InterPro" id="IPR001789">
    <property type="entry name" value="Sig_transdc_resp-reg_receiver"/>
</dbReference>
<gene>
    <name evidence="12" type="ORF">DENIS_3541</name>
</gene>
<keyword evidence="3 9" id="KW-0597">Phosphoprotein</keyword>
<dbReference type="EMBL" id="BEXT01000001">
    <property type="protein sequence ID" value="GBC62569.1"/>
    <property type="molecule type" value="Genomic_DNA"/>
</dbReference>
<dbReference type="Gene3D" id="3.40.50.2300">
    <property type="match status" value="2"/>
</dbReference>
<dbReference type="SUPFAM" id="SSF52172">
    <property type="entry name" value="CheY-like"/>
    <property type="match status" value="2"/>
</dbReference>
<dbReference type="Pfam" id="PF00072">
    <property type="entry name" value="Response_reg"/>
    <property type="match status" value="2"/>
</dbReference>
<evidence type="ECO:0000256" key="5">
    <source>
        <dbReference type="ARBA" id="ARBA00022741"/>
    </source>
</evidence>
<evidence type="ECO:0000256" key="7">
    <source>
        <dbReference type="ARBA" id="ARBA00022840"/>
    </source>
</evidence>
<keyword evidence="8" id="KW-0902">Two-component regulatory system</keyword>
<evidence type="ECO:0000256" key="8">
    <source>
        <dbReference type="ARBA" id="ARBA00023012"/>
    </source>
</evidence>
<evidence type="ECO:0000313" key="12">
    <source>
        <dbReference type="EMBL" id="GBC62569.1"/>
    </source>
</evidence>
<dbReference type="SUPFAM" id="SSF47384">
    <property type="entry name" value="Homodimeric domain of signal transducing histidine kinase"/>
    <property type="match status" value="1"/>
</dbReference>
<dbReference type="Gene3D" id="3.30.565.10">
    <property type="entry name" value="Histidine kinase-like ATPase, C-terminal domain"/>
    <property type="match status" value="1"/>
</dbReference>
<protein>
    <recommendedName>
        <fullName evidence="2">histidine kinase</fullName>
        <ecNumber evidence="2">2.7.13.3</ecNumber>
    </recommendedName>
</protein>
<evidence type="ECO:0000256" key="3">
    <source>
        <dbReference type="ARBA" id="ARBA00022553"/>
    </source>
</evidence>
<keyword evidence="13" id="KW-1185">Reference proteome</keyword>
<dbReference type="AlphaFoldDB" id="A0A401G015"/>
<proteinExistence type="predicted"/>
<evidence type="ECO:0000256" key="1">
    <source>
        <dbReference type="ARBA" id="ARBA00000085"/>
    </source>
</evidence>
<evidence type="ECO:0000259" key="10">
    <source>
        <dbReference type="PROSITE" id="PS50109"/>
    </source>
</evidence>